<sequence>CVSMLQPSLVYLQTFPILSLVPSDSVLIAVVVTYFRPVYHFLTILPQISWYNNAKQCIQILPKQPSYGYYSV</sequence>
<evidence type="ECO:0000313" key="3">
    <source>
        <dbReference type="Proteomes" id="UP001066276"/>
    </source>
</evidence>
<name>A0AAV7VFK2_PLEWA</name>
<accession>A0AAV7VFK2</accession>
<reference evidence="2" key="1">
    <citation type="journal article" date="2022" name="bioRxiv">
        <title>Sequencing and chromosome-scale assembly of the giantPleurodeles waltlgenome.</title>
        <authorList>
            <person name="Brown T."/>
            <person name="Elewa A."/>
            <person name="Iarovenko S."/>
            <person name="Subramanian E."/>
            <person name="Araus A.J."/>
            <person name="Petzold A."/>
            <person name="Susuki M."/>
            <person name="Suzuki K.-i.T."/>
            <person name="Hayashi T."/>
            <person name="Toyoda A."/>
            <person name="Oliveira C."/>
            <person name="Osipova E."/>
            <person name="Leigh N.D."/>
            <person name="Simon A."/>
            <person name="Yun M.H."/>
        </authorList>
    </citation>
    <scope>NUCLEOTIDE SEQUENCE</scope>
    <source>
        <strain evidence="2">20211129_DDA</strain>
        <tissue evidence="2">Liver</tissue>
    </source>
</reference>
<organism evidence="2 3">
    <name type="scientific">Pleurodeles waltl</name>
    <name type="common">Iberian ribbed newt</name>
    <dbReference type="NCBI Taxonomy" id="8319"/>
    <lineage>
        <taxon>Eukaryota</taxon>
        <taxon>Metazoa</taxon>
        <taxon>Chordata</taxon>
        <taxon>Craniata</taxon>
        <taxon>Vertebrata</taxon>
        <taxon>Euteleostomi</taxon>
        <taxon>Amphibia</taxon>
        <taxon>Batrachia</taxon>
        <taxon>Caudata</taxon>
        <taxon>Salamandroidea</taxon>
        <taxon>Salamandridae</taxon>
        <taxon>Pleurodelinae</taxon>
        <taxon>Pleurodeles</taxon>
    </lineage>
</organism>
<keyword evidence="1" id="KW-1133">Transmembrane helix</keyword>
<evidence type="ECO:0000256" key="1">
    <source>
        <dbReference type="SAM" id="Phobius"/>
    </source>
</evidence>
<comment type="caution">
    <text evidence="2">The sequence shown here is derived from an EMBL/GenBank/DDBJ whole genome shotgun (WGS) entry which is preliminary data.</text>
</comment>
<keyword evidence="3" id="KW-1185">Reference proteome</keyword>
<keyword evidence="1" id="KW-0472">Membrane</keyword>
<dbReference type="Proteomes" id="UP001066276">
    <property type="component" value="Chromosome 2_1"/>
</dbReference>
<proteinExistence type="predicted"/>
<dbReference type="EMBL" id="JANPWB010000003">
    <property type="protein sequence ID" value="KAJ1199360.1"/>
    <property type="molecule type" value="Genomic_DNA"/>
</dbReference>
<keyword evidence="1" id="KW-0812">Transmembrane</keyword>
<feature type="transmembrane region" description="Helical" evidence="1">
    <location>
        <begin position="15"/>
        <end position="35"/>
    </location>
</feature>
<feature type="non-terminal residue" evidence="2">
    <location>
        <position position="1"/>
    </location>
</feature>
<gene>
    <name evidence="2" type="ORF">NDU88_003197</name>
</gene>
<dbReference type="AlphaFoldDB" id="A0AAV7VFK2"/>
<evidence type="ECO:0000313" key="2">
    <source>
        <dbReference type="EMBL" id="KAJ1199360.1"/>
    </source>
</evidence>
<protein>
    <submittedName>
        <fullName evidence="2">Uncharacterized protein</fullName>
    </submittedName>
</protein>